<dbReference type="InterPro" id="IPR017853">
    <property type="entry name" value="GH"/>
</dbReference>
<dbReference type="GO" id="GO:0004565">
    <property type="term" value="F:beta-galactosidase activity"/>
    <property type="evidence" value="ECO:0007669"/>
    <property type="project" value="UniProtKB-EC"/>
</dbReference>
<dbReference type="Gene3D" id="3.40.50.880">
    <property type="match status" value="1"/>
</dbReference>
<evidence type="ECO:0000256" key="8">
    <source>
        <dbReference type="PIRSR" id="PIRSR001084-2"/>
    </source>
</evidence>
<evidence type="ECO:0000256" key="2">
    <source>
        <dbReference type="ARBA" id="ARBA00005940"/>
    </source>
</evidence>
<organism evidence="14 15">
    <name type="scientific">Nocardioides mesophilus</name>
    <dbReference type="NCBI Taxonomy" id="433659"/>
    <lineage>
        <taxon>Bacteria</taxon>
        <taxon>Bacillati</taxon>
        <taxon>Actinomycetota</taxon>
        <taxon>Actinomycetes</taxon>
        <taxon>Propionibacteriales</taxon>
        <taxon>Nocardioidaceae</taxon>
        <taxon>Nocardioides</taxon>
    </lineage>
</organism>
<feature type="domain" description="Glycoside hydrolase family 42 N-terminal" evidence="11">
    <location>
        <begin position="25"/>
        <end position="392"/>
    </location>
</feature>
<feature type="binding site" evidence="8">
    <location>
        <position position="325"/>
    </location>
    <ligand>
        <name>substrate</name>
    </ligand>
</feature>
<dbReference type="Pfam" id="PF08532">
    <property type="entry name" value="Glyco_hydro_42M"/>
    <property type="match status" value="1"/>
</dbReference>
<evidence type="ECO:0000256" key="7">
    <source>
        <dbReference type="PIRSR" id="PIRSR001084-1"/>
    </source>
</evidence>
<dbReference type="GO" id="GO:0009341">
    <property type="term" value="C:beta-galactosidase complex"/>
    <property type="evidence" value="ECO:0007669"/>
    <property type="project" value="InterPro"/>
</dbReference>
<feature type="binding site" evidence="9">
    <location>
        <position position="169"/>
    </location>
    <ligand>
        <name>Zn(2+)</name>
        <dbReference type="ChEBI" id="CHEBI:29105"/>
    </ligand>
</feature>
<reference evidence="14 15" key="1">
    <citation type="submission" date="2020-08" db="EMBL/GenBank/DDBJ databases">
        <title>Genome sequence of Nocardioides mesophilus KACC 16243T.</title>
        <authorList>
            <person name="Hyun D.-W."/>
            <person name="Bae J.-W."/>
        </authorList>
    </citation>
    <scope>NUCLEOTIDE SEQUENCE [LARGE SCALE GENOMIC DNA]</scope>
    <source>
        <strain evidence="14 15">KACC 16243</strain>
    </source>
</reference>
<keyword evidence="4 6" id="KW-0378">Hydrolase</keyword>
<dbReference type="Gene3D" id="3.20.20.80">
    <property type="entry name" value="Glycosidases"/>
    <property type="match status" value="1"/>
</dbReference>
<dbReference type="InterPro" id="IPR013780">
    <property type="entry name" value="Glyco_hydro_b"/>
</dbReference>
<proteinExistence type="inferred from homology"/>
<evidence type="ECO:0000256" key="10">
    <source>
        <dbReference type="SAM" id="MobiDB-lite"/>
    </source>
</evidence>
<gene>
    <name evidence="14" type="ORF">H9L09_04175</name>
</gene>
<feature type="binding site" evidence="9">
    <location>
        <position position="171"/>
    </location>
    <ligand>
        <name>Zn(2+)</name>
        <dbReference type="ChEBI" id="CHEBI:29105"/>
    </ligand>
</feature>
<feature type="domain" description="Beta-galactosidase C-terminal" evidence="13">
    <location>
        <begin position="620"/>
        <end position="676"/>
    </location>
</feature>
<dbReference type="Pfam" id="PF08533">
    <property type="entry name" value="Glyco_hydro_42C"/>
    <property type="match status" value="1"/>
</dbReference>
<dbReference type="CDD" id="cd03143">
    <property type="entry name" value="A4_beta-galactosidase_middle_domain"/>
    <property type="match status" value="1"/>
</dbReference>
<dbReference type="SUPFAM" id="SSF52317">
    <property type="entry name" value="Class I glutamine amidotransferase-like"/>
    <property type="match status" value="1"/>
</dbReference>
<dbReference type="Proteomes" id="UP000515947">
    <property type="component" value="Chromosome"/>
</dbReference>
<keyword evidence="5 6" id="KW-0326">Glycosidase</keyword>
<evidence type="ECO:0000313" key="14">
    <source>
        <dbReference type="EMBL" id="QNN53629.1"/>
    </source>
</evidence>
<evidence type="ECO:0000256" key="3">
    <source>
        <dbReference type="ARBA" id="ARBA00012756"/>
    </source>
</evidence>
<evidence type="ECO:0000313" key="15">
    <source>
        <dbReference type="Proteomes" id="UP000515947"/>
    </source>
</evidence>
<accession>A0A7G9RDF4</accession>
<dbReference type="InterPro" id="IPR013739">
    <property type="entry name" value="Beta_galactosidase_C"/>
</dbReference>
<feature type="binding site" evidence="8">
    <location>
        <position position="122"/>
    </location>
    <ligand>
        <name>substrate</name>
    </ligand>
</feature>
<protein>
    <recommendedName>
        <fullName evidence="3 6">Beta-galactosidase</fullName>
        <shortName evidence="6">Beta-gal</shortName>
        <ecNumber evidence="3 6">3.2.1.23</ecNumber>
    </recommendedName>
</protein>
<dbReference type="PANTHER" id="PTHR36447:SF1">
    <property type="entry name" value="BETA-GALACTOSIDASE GANA"/>
    <property type="match status" value="1"/>
</dbReference>
<feature type="active site" description="Proton donor" evidence="7">
    <location>
        <position position="161"/>
    </location>
</feature>
<dbReference type="PIRSF" id="PIRSF001084">
    <property type="entry name" value="B-galactosidase"/>
    <property type="match status" value="1"/>
</dbReference>
<dbReference type="RefSeq" id="WP_187579470.1">
    <property type="nucleotide sequence ID" value="NZ_CP060713.1"/>
</dbReference>
<feature type="domain" description="Beta-galactosidase trimerisation" evidence="12">
    <location>
        <begin position="406"/>
        <end position="611"/>
    </location>
</feature>
<feature type="region of interest" description="Disordered" evidence="10">
    <location>
        <begin position="1"/>
        <end position="23"/>
    </location>
</feature>
<feature type="active site" description="Nucleophile" evidence="7">
    <location>
        <position position="317"/>
    </location>
</feature>
<dbReference type="InterPro" id="IPR013529">
    <property type="entry name" value="Glyco_hydro_42_N"/>
</dbReference>
<evidence type="ECO:0000256" key="6">
    <source>
        <dbReference type="PIRNR" id="PIRNR001084"/>
    </source>
</evidence>
<dbReference type="Gene3D" id="2.60.40.1180">
    <property type="entry name" value="Golgi alpha-mannosidase II"/>
    <property type="match status" value="1"/>
</dbReference>
<dbReference type="GO" id="GO:0006012">
    <property type="term" value="P:galactose metabolic process"/>
    <property type="evidence" value="ECO:0007669"/>
    <property type="project" value="InterPro"/>
</dbReference>
<evidence type="ECO:0000259" key="11">
    <source>
        <dbReference type="Pfam" id="PF02449"/>
    </source>
</evidence>
<dbReference type="InterPro" id="IPR013738">
    <property type="entry name" value="Beta_galactosidase_Trimer"/>
</dbReference>
<keyword evidence="9" id="KW-0862">Zinc</keyword>
<dbReference type="EMBL" id="CP060713">
    <property type="protein sequence ID" value="QNN53629.1"/>
    <property type="molecule type" value="Genomic_DNA"/>
</dbReference>
<sequence length="682" mass="74321">MPSPYSGPSTPTRTLAGGALSFGGDYNPEQWPEDVWPEDIALMREAGVNLVTVGVFSWAHLEPEPGVHTHDWLHRILDLLHAGGISVDLATATASPPPWLSHRHPEVLPQRADGTRLSFGSRQAYCPSSPVYREHARALVERIAQRHGDHPALRLWHVGNEFADHVPTCFCEISATAFRDWLRERYGEIDSLNAAWGTSFWSQRYSCFEEVQPPRATPAFGNPTQALDFRRFSSDEHLANHVAEREILRDHTPGVPVTTNFMAGREVVDYWRWAEEVDLVSTDHYLVAADPRAHRELSFCADLTRGLADGRPWLLMEHSTSAVNWQPRNVAKRPGQTIRNSLQHVARGSDGALFFQWRASRAGAEKFHSALVPHAGTDSRLWREVVELGALLGRLAPVCGSRVVSQVALVVDYQAWWACEGTAHPSVDVRYRDRAEALHGALMDAGLTVDVVRPGADLSGYPLALVPTLHLVSDEDAARLTDYVRGGGHLLVTYFSGIVDEHDHVRLGGYPGAFREVLGVRSEEFCPLRAGESVRLVDPDGATAGTADVWTEDVHLEGARTVLACADGPVPGAPAVTRNAYGDGVAWYAAVRTDPQTTADLLRRVCAEAGVAAALPVPPGVEAVVRQDEQHRFLFLLNHTDGEVSVPLPEPGEDLVSGTAVTGAVALVAGGVAVVRTEARAG</sequence>
<comment type="catalytic activity">
    <reaction evidence="1 6">
        <text>Hydrolysis of terminal non-reducing beta-D-galactose residues in beta-D-galactosides.</text>
        <dbReference type="EC" id="3.2.1.23"/>
    </reaction>
</comment>
<comment type="similarity">
    <text evidence="2 6">Belongs to the glycosyl hydrolase 42 family.</text>
</comment>
<dbReference type="InterPro" id="IPR029062">
    <property type="entry name" value="Class_I_gatase-like"/>
</dbReference>
<dbReference type="KEGG" id="nmes:H9L09_04175"/>
<keyword evidence="15" id="KW-1185">Reference proteome</keyword>
<dbReference type="PANTHER" id="PTHR36447">
    <property type="entry name" value="BETA-GALACTOSIDASE GANA"/>
    <property type="match status" value="1"/>
</dbReference>
<dbReference type="InterPro" id="IPR003476">
    <property type="entry name" value="Glyco_hydro_42"/>
</dbReference>
<evidence type="ECO:0000256" key="5">
    <source>
        <dbReference type="ARBA" id="ARBA00023295"/>
    </source>
</evidence>
<feature type="binding site" evidence="8">
    <location>
        <position position="160"/>
    </location>
    <ligand>
        <name>substrate</name>
    </ligand>
</feature>
<dbReference type="AlphaFoldDB" id="A0A7G9RDF4"/>
<dbReference type="Pfam" id="PF02449">
    <property type="entry name" value="Glyco_hydro_42"/>
    <property type="match status" value="1"/>
</dbReference>
<evidence type="ECO:0000256" key="4">
    <source>
        <dbReference type="ARBA" id="ARBA00022801"/>
    </source>
</evidence>
<feature type="compositionally biased region" description="Polar residues" evidence="10">
    <location>
        <begin position="1"/>
        <end position="13"/>
    </location>
</feature>
<dbReference type="SUPFAM" id="SSF51445">
    <property type="entry name" value="(Trans)glycosidases"/>
    <property type="match status" value="1"/>
</dbReference>
<keyword evidence="9" id="KW-0479">Metal-binding</keyword>
<evidence type="ECO:0000259" key="12">
    <source>
        <dbReference type="Pfam" id="PF08532"/>
    </source>
</evidence>
<dbReference type="EC" id="3.2.1.23" evidence="3 6"/>
<name>A0A7G9RDF4_9ACTN</name>
<feature type="binding site" evidence="9">
    <location>
        <position position="126"/>
    </location>
    <ligand>
        <name>Zn(2+)</name>
        <dbReference type="ChEBI" id="CHEBI:29105"/>
    </ligand>
</feature>
<evidence type="ECO:0000259" key="13">
    <source>
        <dbReference type="Pfam" id="PF08533"/>
    </source>
</evidence>
<evidence type="ECO:0000256" key="1">
    <source>
        <dbReference type="ARBA" id="ARBA00001412"/>
    </source>
</evidence>
<evidence type="ECO:0000256" key="9">
    <source>
        <dbReference type="PIRSR" id="PIRSR001084-3"/>
    </source>
</evidence>
<dbReference type="GO" id="GO:0046872">
    <property type="term" value="F:metal ion binding"/>
    <property type="evidence" value="ECO:0007669"/>
    <property type="project" value="UniProtKB-KW"/>
</dbReference>